<dbReference type="NCBIfam" id="NF005530">
    <property type="entry name" value="PRK07189.1"/>
    <property type="match status" value="1"/>
</dbReference>
<protein>
    <submittedName>
        <fullName evidence="2">Malonate decarboxylase beta subunit</fullName>
        <ecNumber evidence="2">4.1.1.87</ecNumber>
    </submittedName>
</protein>
<dbReference type="PANTHER" id="PTHR43842:SF2">
    <property type="entry name" value="PROPIONYL-COA CARBOXYLASE BETA CHAIN, MITOCHONDRIAL"/>
    <property type="match status" value="1"/>
</dbReference>
<organism evidence="2 3">
    <name type="scientific">Nocardiopsis mwathae</name>
    <dbReference type="NCBI Taxonomy" id="1472723"/>
    <lineage>
        <taxon>Bacteria</taxon>
        <taxon>Bacillati</taxon>
        <taxon>Actinomycetota</taxon>
        <taxon>Actinomycetes</taxon>
        <taxon>Streptosporangiales</taxon>
        <taxon>Nocardiopsidaceae</taxon>
        <taxon>Nocardiopsis</taxon>
    </lineage>
</organism>
<dbReference type="InterPro" id="IPR011762">
    <property type="entry name" value="COA_CT_N"/>
</dbReference>
<name>A0A7X0D4U7_9ACTN</name>
<dbReference type="InterPro" id="IPR034733">
    <property type="entry name" value="AcCoA_carboxyl_beta"/>
</dbReference>
<dbReference type="AlphaFoldDB" id="A0A7X0D4U7"/>
<gene>
    <name evidence="2" type="ORF">HNR23_001545</name>
</gene>
<dbReference type="PROSITE" id="PS50980">
    <property type="entry name" value="COA_CT_NTER"/>
    <property type="match status" value="1"/>
</dbReference>
<dbReference type="InterPro" id="IPR017556">
    <property type="entry name" value="Malonate_beta"/>
</dbReference>
<feature type="domain" description="CoA carboxyltransferase N-terminal" evidence="1">
    <location>
        <begin position="1"/>
        <end position="247"/>
    </location>
</feature>
<dbReference type="GO" id="GO:0005975">
    <property type="term" value="P:carbohydrate metabolic process"/>
    <property type="evidence" value="ECO:0007669"/>
    <property type="project" value="InterPro"/>
</dbReference>
<dbReference type="GO" id="GO:0009317">
    <property type="term" value="C:acetyl-CoA carboxylase complex"/>
    <property type="evidence" value="ECO:0007669"/>
    <property type="project" value="TreeGrafter"/>
</dbReference>
<dbReference type="GO" id="GO:0004658">
    <property type="term" value="F:propionyl-CoA carboxylase activity"/>
    <property type="evidence" value="ECO:0007669"/>
    <property type="project" value="TreeGrafter"/>
</dbReference>
<dbReference type="EC" id="4.1.1.87" evidence="2"/>
<evidence type="ECO:0000313" key="3">
    <source>
        <dbReference type="Proteomes" id="UP000546642"/>
    </source>
</evidence>
<dbReference type="InterPro" id="IPR009648">
    <property type="entry name" value="Malonate_gamma"/>
</dbReference>
<dbReference type="GO" id="GO:0016831">
    <property type="term" value="F:carboxy-lyase activity"/>
    <property type="evidence" value="ECO:0007669"/>
    <property type="project" value="InterPro"/>
</dbReference>
<dbReference type="InterPro" id="IPR029045">
    <property type="entry name" value="ClpP/crotonase-like_dom_sf"/>
</dbReference>
<dbReference type="Pfam" id="PF01039">
    <property type="entry name" value="Carboxyl_trans"/>
    <property type="match status" value="1"/>
</dbReference>
<dbReference type="PANTHER" id="PTHR43842">
    <property type="entry name" value="PROPIONYL-COA CARBOXYLASE BETA CHAIN"/>
    <property type="match status" value="1"/>
</dbReference>
<dbReference type="SUPFAM" id="SSF52096">
    <property type="entry name" value="ClpP/crotonase"/>
    <property type="match status" value="2"/>
</dbReference>
<dbReference type="InterPro" id="IPR051047">
    <property type="entry name" value="AccD/PCCB"/>
</dbReference>
<accession>A0A7X0D4U7</accession>
<dbReference type="Proteomes" id="UP000546642">
    <property type="component" value="Unassembled WGS sequence"/>
</dbReference>
<reference evidence="2 3" key="1">
    <citation type="submission" date="2020-08" db="EMBL/GenBank/DDBJ databases">
        <title>Sequencing the genomes of 1000 actinobacteria strains.</title>
        <authorList>
            <person name="Klenk H.-P."/>
        </authorList>
    </citation>
    <scope>NUCLEOTIDE SEQUENCE [LARGE SCALE GENOMIC DNA]</scope>
    <source>
        <strain evidence="2 3">DSM 46659</strain>
    </source>
</reference>
<dbReference type="NCBIfam" id="TIGR03133">
    <property type="entry name" value="malonate_beta"/>
    <property type="match status" value="1"/>
</dbReference>
<dbReference type="RefSeq" id="WP_184074746.1">
    <property type="nucleotide sequence ID" value="NZ_JACHDS010000001.1"/>
</dbReference>
<proteinExistence type="predicted"/>
<evidence type="ECO:0000259" key="1">
    <source>
        <dbReference type="PROSITE" id="PS50980"/>
    </source>
</evidence>
<evidence type="ECO:0000313" key="2">
    <source>
        <dbReference type="EMBL" id="MBB6171485.1"/>
    </source>
</evidence>
<keyword evidence="3" id="KW-1185">Reference proteome</keyword>
<dbReference type="NCBIfam" id="TIGR03134">
    <property type="entry name" value="malonate_gamma"/>
    <property type="match status" value="1"/>
</dbReference>
<dbReference type="Gene3D" id="3.90.226.10">
    <property type="entry name" value="2-enoyl-CoA Hydratase, Chain A, domain 1"/>
    <property type="match status" value="2"/>
</dbReference>
<dbReference type="EMBL" id="JACHDS010000001">
    <property type="protein sequence ID" value="MBB6171485.1"/>
    <property type="molecule type" value="Genomic_DNA"/>
</dbReference>
<sequence length="561" mass="56728">MRRTLNGARTAFSGLSARERARAVLDAGTFRELLDPADRFASPHLAAQGLVPQDDDGAVVARGRIGGAPAVAVSLDGTFLGGAVGEVGGAKVAGALELAARDAAAGTPIRPVLLLETGGIRLQEATLGLLAVADIHAAVTDLRRHVPVVGVIGGPIGCFGGMAIAAGLCTRLVMTARGRLGLNGPQVIEEEAGVGEFDAADRGLILRTFGGRRRVADGFADTLVADGAAELRGAVRSAFAEGAGAEESVFRSGHVAASIAGLARHAPEAAPAAAARRAGTGDAGAAPATGRRGGVWIEALIGAPVAPPPEGPASVRVADGELGGRTARFLSVVADPAARWPRARAGEVGLEEGWALAAHVRAAVRADAVLPAGRKRVLVAIVDTPGQAYGYREELHGIHQALAGAVAAYADARRSGHPVVALVVGRAVSGGFLAHGLQADRIVALDDGAVAVQAMSREATARLTRRTIAELDAIARRVPATADDIRSFASLGAVHRLVTGVAADAPGAEDADAVRAALAEAAADARSAPVGLSARLRSAGARNDRAASREVRRRLTAAWGG</sequence>
<dbReference type="Pfam" id="PF06833">
    <property type="entry name" value="MdcE"/>
    <property type="match status" value="1"/>
</dbReference>
<keyword evidence="2" id="KW-0456">Lyase</keyword>
<comment type="caution">
    <text evidence="2">The sequence shown here is derived from an EMBL/GenBank/DDBJ whole genome shotgun (WGS) entry which is preliminary data.</text>
</comment>